<keyword evidence="2" id="KW-1185">Reference proteome</keyword>
<reference evidence="1 2" key="1">
    <citation type="journal article" date="2019" name="Sci. Rep.">
        <title>Orb-weaving spider Araneus ventricosus genome elucidates the spidroin gene catalogue.</title>
        <authorList>
            <person name="Kono N."/>
            <person name="Nakamura H."/>
            <person name="Ohtoshi R."/>
            <person name="Moran D.A.P."/>
            <person name="Shinohara A."/>
            <person name="Yoshida Y."/>
            <person name="Fujiwara M."/>
            <person name="Mori M."/>
            <person name="Tomita M."/>
            <person name="Arakawa K."/>
        </authorList>
    </citation>
    <scope>NUCLEOTIDE SEQUENCE [LARGE SCALE GENOMIC DNA]</scope>
</reference>
<protein>
    <submittedName>
        <fullName evidence="1">Uncharacterized protein</fullName>
    </submittedName>
</protein>
<name>A0A4Y2G1D0_ARAVE</name>
<feature type="non-terminal residue" evidence="1">
    <location>
        <position position="1"/>
    </location>
</feature>
<dbReference type="AlphaFoldDB" id="A0A4Y2G1D0"/>
<comment type="caution">
    <text evidence="1">The sequence shown here is derived from an EMBL/GenBank/DDBJ whole genome shotgun (WGS) entry which is preliminary data.</text>
</comment>
<dbReference type="Proteomes" id="UP000499080">
    <property type="component" value="Unassembled WGS sequence"/>
</dbReference>
<accession>A0A4Y2G1D0</accession>
<evidence type="ECO:0000313" key="2">
    <source>
        <dbReference type="Proteomes" id="UP000499080"/>
    </source>
</evidence>
<evidence type="ECO:0000313" key="1">
    <source>
        <dbReference type="EMBL" id="GBM46475.1"/>
    </source>
</evidence>
<organism evidence="1 2">
    <name type="scientific">Araneus ventricosus</name>
    <name type="common">Orbweaver spider</name>
    <name type="synonym">Epeira ventricosa</name>
    <dbReference type="NCBI Taxonomy" id="182803"/>
    <lineage>
        <taxon>Eukaryota</taxon>
        <taxon>Metazoa</taxon>
        <taxon>Ecdysozoa</taxon>
        <taxon>Arthropoda</taxon>
        <taxon>Chelicerata</taxon>
        <taxon>Arachnida</taxon>
        <taxon>Araneae</taxon>
        <taxon>Araneomorphae</taxon>
        <taxon>Entelegynae</taxon>
        <taxon>Araneoidea</taxon>
        <taxon>Araneidae</taxon>
        <taxon>Araneus</taxon>
    </lineage>
</organism>
<dbReference type="EMBL" id="BGPR01097699">
    <property type="protein sequence ID" value="GBM46475.1"/>
    <property type="molecule type" value="Genomic_DNA"/>
</dbReference>
<sequence length="105" mass="11836">GRDPGFSCKFYVTSRSIRESIKIPRLDTVDVLIDWNDWRFICSASWKAGELSTIESAVVISDLLTVCESESAITVITSEMLSICVANLYKSYCSCCLCYVFFLHN</sequence>
<gene>
    <name evidence="1" type="ORF">AVEN_237215_1</name>
</gene>
<proteinExistence type="predicted"/>